<dbReference type="SUPFAM" id="SSF54292">
    <property type="entry name" value="2Fe-2S ferredoxin-like"/>
    <property type="match status" value="1"/>
</dbReference>
<dbReference type="PROSITE" id="PS51085">
    <property type="entry name" value="2FE2S_FER_2"/>
    <property type="match status" value="1"/>
</dbReference>
<proteinExistence type="inferred from homology"/>
<comment type="caution">
    <text evidence="8">The sequence shown here is derived from an EMBL/GenBank/DDBJ whole genome shotgun (WGS) entry which is preliminary data.</text>
</comment>
<dbReference type="InterPro" id="IPR001055">
    <property type="entry name" value="Adrenodoxin-like"/>
</dbReference>
<dbReference type="GO" id="GO:0046872">
    <property type="term" value="F:metal ion binding"/>
    <property type="evidence" value="ECO:0007669"/>
    <property type="project" value="UniProtKB-KW"/>
</dbReference>
<dbReference type="Gene3D" id="3.10.20.30">
    <property type="match status" value="1"/>
</dbReference>
<evidence type="ECO:0000256" key="5">
    <source>
        <dbReference type="ARBA" id="ARBA00023014"/>
    </source>
</evidence>
<dbReference type="InterPro" id="IPR001041">
    <property type="entry name" value="2Fe-2S_ferredoxin-type"/>
</dbReference>
<evidence type="ECO:0000256" key="1">
    <source>
        <dbReference type="ARBA" id="ARBA00010914"/>
    </source>
</evidence>
<dbReference type="PANTHER" id="PTHR23426">
    <property type="entry name" value="FERREDOXIN/ADRENODOXIN"/>
    <property type="match status" value="1"/>
</dbReference>
<dbReference type="InterPro" id="IPR012675">
    <property type="entry name" value="Beta-grasp_dom_sf"/>
</dbReference>
<keyword evidence="5" id="KW-0411">Iron-sulfur</keyword>
<accession>A0AA37WBY2</accession>
<dbReference type="GO" id="GO:0140647">
    <property type="term" value="P:P450-containing electron transport chain"/>
    <property type="evidence" value="ECO:0007669"/>
    <property type="project" value="InterPro"/>
</dbReference>
<dbReference type="EMBL" id="BSOH01000001">
    <property type="protein sequence ID" value="GLR15493.1"/>
    <property type="molecule type" value="Genomic_DNA"/>
</dbReference>
<feature type="domain" description="2Fe-2S ferredoxin-type" evidence="7">
    <location>
        <begin position="2"/>
        <end position="106"/>
    </location>
</feature>
<dbReference type="PRINTS" id="PR00355">
    <property type="entry name" value="ADRENODOXIN"/>
</dbReference>
<keyword evidence="4" id="KW-0408">Iron</keyword>
<dbReference type="GO" id="GO:0051537">
    <property type="term" value="F:2 iron, 2 sulfur cluster binding"/>
    <property type="evidence" value="ECO:0007669"/>
    <property type="project" value="UniProtKB-KW"/>
</dbReference>
<evidence type="ECO:0000256" key="2">
    <source>
        <dbReference type="ARBA" id="ARBA00022714"/>
    </source>
</evidence>
<evidence type="ECO:0000256" key="3">
    <source>
        <dbReference type="ARBA" id="ARBA00022723"/>
    </source>
</evidence>
<dbReference type="Pfam" id="PF00111">
    <property type="entry name" value="Fer2"/>
    <property type="match status" value="1"/>
</dbReference>
<dbReference type="CDD" id="cd00207">
    <property type="entry name" value="fer2"/>
    <property type="match status" value="1"/>
</dbReference>
<name>A0AA37WBY2_9BACT</name>
<reference evidence="8" key="1">
    <citation type="journal article" date="2014" name="Int. J. Syst. Evol. Microbiol.">
        <title>Complete genome sequence of Corynebacterium casei LMG S-19264T (=DSM 44701T), isolated from a smear-ripened cheese.</title>
        <authorList>
            <consortium name="US DOE Joint Genome Institute (JGI-PGF)"/>
            <person name="Walter F."/>
            <person name="Albersmeier A."/>
            <person name="Kalinowski J."/>
            <person name="Ruckert C."/>
        </authorList>
    </citation>
    <scope>NUCLEOTIDE SEQUENCE</scope>
    <source>
        <strain evidence="8">NBRC 108769</strain>
    </source>
</reference>
<evidence type="ECO:0000256" key="6">
    <source>
        <dbReference type="ARBA" id="ARBA00034078"/>
    </source>
</evidence>
<comment type="cofactor">
    <cofactor evidence="6">
        <name>[2Fe-2S] cluster</name>
        <dbReference type="ChEBI" id="CHEBI:190135"/>
    </cofactor>
</comment>
<keyword evidence="9" id="KW-1185">Reference proteome</keyword>
<keyword evidence="2" id="KW-0001">2Fe-2S</keyword>
<sequence length="113" mass="12840">MARITFTFEDKSIPTKIVENAEEGYSILELTEDHDIHLNHNCGGVCACSTCHIYVEKGEDDIEEISDKEEDFIDRAINPRLESRLACQCVILNNDADIEVQIPDQKQIIGHEH</sequence>
<evidence type="ECO:0000259" key="7">
    <source>
        <dbReference type="PROSITE" id="PS51085"/>
    </source>
</evidence>
<dbReference type="PANTHER" id="PTHR23426:SF65">
    <property type="entry name" value="FERREDOXIN-2, MITOCHONDRIAL"/>
    <property type="match status" value="1"/>
</dbReference>
<protein>
    <submittedName>
        <fullName evidence="8">2Fe-2S ferredoxin</fullName>
    </submittedName>
</protein>
<dbReference type="InterPro" id="IPR036010">
    <property type="entry name" value="2Fe-2S_ferredoxin-like_sf"/>
</dbReference>
<reference evidence="8" key="2">
    <citation type="submission" date="2023-01" db="EMBL/GenBank/DDBJ databases">
        <title>Draft genome sequence of Portibacter lacus strain NBRC 108769.</title>
        <authorList>
            <person name="Sun Q."/>
            <person name="Mori K."/>
        </authorList>
    </citation>
    <scope>NUCLEOTIDE SEQUENCE</scope>
    <source>
        <strain evidence="8">NBRC 108769</strain>
    </source>
</reference>
<dbReference type="RefSeq" id="WP_235292385.1">
    <property type="nucleotide sequence ID" value="NZ_BSOH01000001.1"/>
</dbReference>
<keyword evidence="3" id="KW-0479">Metal-binding</keyword>
<evidence type="ECO:0000256" key="4">
    <source>
        <dbReference type="ARBA" id="ARBA00023004"/>
    </source>
</evidence>
<dbReference type="Proteomes" id="UP001156666">
    <property type="component" value="Unassembled WGS sequence"/>
</dbReference>
<dbReference type="GO" id="GO:0009055">
    <property type="term" value="F:electron transfer activity"/>
    <property type="evidence" value="ECO:0007669"/>
    <property type="project" value="TreeGrafter"/>
</dbReference>
<comment type="similarity">
    <text evidence="1">Belongs to the adrenodoxin/putidaredoxin family.</text>
</comment>
<evidence type="ECO:0000313" key="9">
    <source>
        <dbReference type="Proteomes" id="UP001156666"/>
    </source>
</evidence>
<dbReference type="AlphaFoldDB" id="A0AA37WBY2"/>
<evidence type="ECO:0000313" key="8">
    <source>
        <dbReference type="EMBL" id="GLR15493.1"/>
    </source>
</evidence>
<gene>
    <name evidence="8" type="primary">fdx</name>
    <name evidence="8" type="ORF">GCM10007940_01080</name>
</gene>
<organism evidence="8 9">
    <name type="scientific">Portibacter lacus</name>
    <dbReference type="NCBI Taxonomy" id="1099794"/>
    <lineage>
        <taxon>Bacteria</taxon>
        <taxon>Pseudomonadati</taxon>
        <taxon>Bacteroidota</taxon>
        <taxon>Saprospiria</taxon>
        <taxon>Saprospirales</taxon>
        <taxon>Haliscomenobacteraceae</taxon>
        <taxon>Portibacter</taxon>
    </lineage>
</organism>